<evidence type="ECO:0000313" key="11">
    <source>
        <dbReference type="EMBL" id="MBC1793571.1"/>
    </source>
</evidence>
<dbReference type="Proteomes" id="UP000541735">
    <property type="component" value="Unassembled WGS sequence"/>
</dbReference>
<dbReference type="EMBL" id="JAARUV010000002">
    <property type="protein sequence ID" value="MBC1779054.1"/>
    <property type="molecule type" value="Genomic_DNA"/>
</dbReference>
<dbReference type="Proteomes" id="UP000550367">
    <property type="component" value="Unassembled WGS sequence"/>
</dbReference>
<evidence type="ECO:0000313" key="8">
    <source>
        <dbReference type="EMBL" id="MBC1565422.1"/>
    </source>
</evidence>
<evidence type="ECO:0000313" key="4">
    <source>
        <dbReference type="EMBL" id="KGL42752.1"/>
    </source>
</evidence>
<dbReference type="Proteomes" id="UP000519573">
    <property type="component" value="Unassembled WGS sequence"/>
</dbReference>
<dbReference type="OrthoDB" id="9797223at2"/>
<evidence type="ECO:0000313" key="33">
    <source>
        <dbReference type="Proteomes" id="UP000565628"/>
    </source>
</evidence>
<dbReference type="Proteomes" id="UP000541955">
    <property type="component" value="Unassembled WGS sequence"/>
</dbReference>
<evidence type="ECO:0000313" key="20">
    <source>
        <dbReference type="Proteomes" id="UP000029844"/>
    </source>
</evidence>
<evidence type="ECO:0000313" key="30">
    <source>
        <dbReference type="Proteomes" id="UP000548082"/>
    </source>
</evidence>
<gene>
    <name evidence="4" type="ORF">EP57_04650</name>
    <name evidence="5" type="ORF">HB811_07840</name>
    <name evidence="6" type="ORF">HB836_05030</name>
    <name evidence="7" type="ORF">HB902_05215</name>
    <name evidence="9" type="ORF">HB904_13535</name>
    <name evidence="8" type="ORF">HB907_08390</name>
    <name evidence="19" type="ORF">HBP98_05095</name>
    <name evidence="10" type="ORF">HCA46_09410</name>
    <name evidence="11" type="ORF">HCA52_09105</name>
    <name evidence="12" type="ORF">HCA55_05190</name>
    <name evidence="13" type="ORF">HCB06_15735</name>
    <name evidence="17" type="ORF">HCB25_04055</name>
    <name evidence="14" type="ORF">HCB26_11185</name>
    <name evidence="15" type="ORF">HCB27_01255</name>
    <name evidence="16" type="ORF">HCB35_09365</name>
    <name evidence="18" type="ORF">HCJ81_12070</name>
</gene>
<evidence type="ECO:0000313" key="25">
    <source>
        <dbReference type="Proteomes" id="UP000541955"/>
    </source>
</evidence>
<evidence type="ECO:0000313" key="35">
    <source>
        <dbReference type="Proteomes" id="UP000586951"/>
    </source>
</evidence>
<keyword evidence="2" id="KW-0804">Transcription</keyword>
<evidence type="ECO:0000313" key="28">
    <source>
        <dbReference type="Proteomes" id="UP000546244"/>
    </source>
</evidence>
<evidence type="ECO:0000313" key="16">
    <source>
        <dbReference type="EMBL" id="MBC2240689.1"/>
    </source>
</evidence>
<dbReference type="EMBL" id="JAARSH010000009">
    <property type="protein sequence ID" value="MBC1617222.1"/>
    <property type="molecule type" value="Genomic_DNA"/>
</dbReference>
<dbReference type="Gene3D" id="1.10.10.10">
    <property type="entry name" value="Winged helix-like DNA-binding domain superfamily/Winged helix DNA-binding domain"/>
    <property type="match status" value="1"/>
</dbReference>
<proteinExistence type="predicted"/>
<dbReference type="Proteomes" id="UP000029844">
    <property type="component" value="Unassembled WGS sequence"/>
</dbReference>
<dbReference type="EMBL" id="JAASWV010000017">
    <property type="protein sequence ID" value="MBC2311630.1"/>
    <property type="molecule type" value="Genomic_DNA"/>
</dbReference>
<accession>A0A099WCK3</accession>
<dbReference type="Proteomes" id="UP000565628">
    <property type="component" value="Unassembled WGS sequence"/>
</dbReference>
<dbReference type="EMBL" id="JAARVD010000002">
    <property type="protein sequence ID" value="MBC1796110.1"/>
    <property type="molecule type" value="Genomic_DNA"/>
</dbReference>
<dbReference type="EMBL" id="JAARYY010000002">
    <property type="protein sequence ID" value="MBC2243229.1"/>
    <property type="molecule type" value="Genomic_DNA"/>
</dbReference>
<protein>
    <submittedName>
        <fullName evidence="4 5">Transcriptional regulator</fullName>
    </submittedName>
</protein>
<sequence length="255" mass="28285">MFANQRRNEILHMIQEQKTVSVQELSEKLNVSAATVRTDLNAMEKQELLIRTHGGAMMKEKEDIDKKYAIREKKHRSEKQRIAAVAFEYIEDGQCIILDASTTCFELAKFIKESTKRLTIVTSGLTTATMLKENPNLTVIIIGGIVRSGSNSIEGLIGHELLKKVNVDTLFTSAYALNASDGLTDFSLYEVELKREMVATAHKTIALIDNSKLGKSSIATFAKIDDIHRLITDQSLSPELTASFQAAKVPVEVAN</sequence>
<dbReference type="SMART" id="SM01134">
    <property type="entry name" value="DeoRC"/>
    <property type="match status" value="1"/>
</dbReference>
<evidence type="ECO:0000256" key="2">
    <source>
        <dbReference type="ARBA" id="ARBA00023163"/>
    </source>
</evidence>
<dbReference type="GeneID" id="58716695"/>
<evidence type="ECO:0000313" key="7">
    <source>
        <dbReference type="EMBL" id="MBC1561460.1"/>
    </source>
</evidence>
<dbReference type="Proteomes" id="UP000543379">
    <property type="component" value="Unassembled WGS sequence"/>
</dbReference>
<reference evidence="21 22" key="2">
    <citation type="submission" date="2020-03" db="EMBL/GenBank/DDBJ databases">
        <title>Soil Listeria distribution.</title>
        <authorList>
            <person name="Liao J."/>
            <person name="Wiedmann M."/>
        </authorList>
    </citation>
    <scope>NUCLEOTIDE SEQUENCE [LARGE SCALE GENOMIC DNA]</scope>
    <source>
        <strain evidence="18 33">FSL L7-0039</strain>
        <strain evidence="16 32">FSL L7-0149</strain>
        <strain evidence="17 31">FSL L7-0153</strain>
        <strain evidence="14 21">FSL L7-0245</strain>
        <strain evidence="15 24">FSL L7-0259</strain>
        <strain evidence="13 22">FSL L7-0360</strain>
        <strain evidence="11 23">FSL L7-0978</strain>
        <strain evidence="12 30">FSL L7-0990</strain>
        <strain evidence="10 29">FSL L7-1017</strain>
        <strain evidence="9 34">FSL L7-1299</strain>
        <strain evidence="7 25">FSL L7-1387</strain>
        <strain evidence="8 35">FSL L7-1427</strain>
        <strain evidence="6 27">FSL L7-1658</strain>
        <strain evidence="5 26">FSL L7-1816</strain>
        <strain evidence="19 28">FSL L7-1850</strain>
    </source>
</reference>
<name>A0A099WCK3_9LIST</name>
<dbReference type="EMBL" id="JAARYD010000001">
    <property type="protein sequence ID" value="MBC2175227.1"/>
    <property type="molecule type" value="Genomic_DNA"/>
</dbReference>
<evidence type="ECO:0000313" key="5">
    <source>
        <dbReference type="EMBL" id="MBC1316680.1"/>
    </source>
</evidence>
<keyword evidence="20" id="KW-1185">Reference proteome</keyword>
<dbReference type="Proteomes" id="UP000546244">
    <property type="component" value="Unassembled WGS sequence"/>
</dbReference>
<evidence type="ECO:0000313" key="14">
    <source>
        <dbReference type="EMBL" id="MBC2167131.1"/>
    </source>
</evidence>
<dbReference type="EMBL" id="JAARZA010000003">
    <property type="protein sequence ID" value="MBC2240689.1"/>
    <property type="molecule type" value="Genomic_DNA"/>
</dbReference>
<evidence type="ECO:0000313" key="19">
    <source>
        <dbReference type="EMBL" id="MBC2371382.1"/>
    </source>
</evidence>
<evidence type="ECO:0000259" key="3">
    <source>
        <dbReference type="PROSITE" id="PS51000"/>
    </source>
</evidence>
<dbReference type="Proteomes" id="UP000574104">
    <property type="component" value="Unassembled WGS sequence"/>
</dbReference>
<dbReference type="RefSeq" id="WP_036084603.1">
    <property type="nucleotide sequence ID" value="NZ_CBCSHQ010000001.1"/>
</dbReference>
<dbReference type="InterPro" id="IPR001034">
    <property type="entry name" value="DeoR_HTH"/>
</dbReference>
<evidence type="ECO:0000313" key="15">
    <source>
        <dbReference type="EMBL" id="MBC2175227.1"/>
    </source>
</evidence>
<dbReference type="Pfam" id="PF00455">
    <property type="entry name" value="DeoRC"/>
    <property type="match status" value="1"/>
</dbReference>
<dbReference type="PANTHER" id="PTHR30363">
    <property type="entry name" value="HTH-TYPE TRANSCRIPTIONAL REGULATOR SRLR-RELATED"/>
    <property type="match status" value="1"/>
</dbReference>
<dbReference type="SUPFAM" id="SSF46785">
    <property type="entry name" value="Winged helix' DNA-binding domain"/>
    <property type="match status" value="1"/>
</dbReference>
<evidence type="ECO:0000313" key="32">
    <source>
        <dbReference type="Proteomes" id="UP000553016"/>
    </source>
</evidence>
<dbReference type="EMBL" id="JAARXI010000010">
    <property type="protein sequence ID" value="MBC2118084.1"/>
    <property type="molecule type" value="Genomic_DNA"/>
</dbReference>
<feature type="domain" description="HTH deoR-type" evidence="3">
    <location>
        <begin position="3"/>
        <end position="58"/>
    </location>
</feature>
<evidence type="ECO:0000313" key="26">
    <source>
        <dbReference type="Proteomes" id="UP000543379"/>
    </source>
</evidence>
<evidence type="ECO:0000256" key="1">
    <source>
        <dbReference type="ARBA" id="ARBA00023015"/>
    </source>
</evidence>
<dbReference type="EMBL" id="JAARMV010000001">
    <property type="protein sequence ID" value="MBC2371382.1"/>
    <property type="molecule type" value="Genomic_DNA"/>
</dbReference>
<dbReference type="Proteomes" id="UP000548082">
    <property type="component" value="Unassembled WGS sequence"/>
</dbReference>
<dbReference type="Proteomes" id="UP000544413">
    <property type="component" value="Unassembled WGS sequence"/>
</dbReference>
<dbReference type="EMBL" id="JAARRW010000002">
    <property type="protein sequence ID" value="MBC1561460.1"/>
    <property type="molecule type" value="Genomic_DNA"/>
</dbReference>
<dbReference type="GO" id="GO:0003700">
    <property type="term" value="F:DNA-binding transcription factor activity"/>
    <property type="evidence" value="ECO:0007669"/>
    <property type="project" value="InterPro"/>
</dbReference>
<dbReference type="SUPFAM" id="SSF100950">
    <property type="entry name" value="NagB/RpiA/CoA transferase-like"/>
    <property type="match status" value="1"/>
</dbReference>
<dbReference type="eggNOG" id="COG1349">
    <property type="taxonomic scope" value="Bacteria"/>
</dbReference>
<dbReference type="Proteomes" id="UP000553016">
    <property type="component" value="Unassembled WGS sequence"/>
</dbReference>
<dbReference type="PANTHER" id="PTHR30363:SF44">
    <property type="entry name" value="AGA OPERON TRANSCRIPTIONAL REPRESSOR-RELATED"/>
    <property type="match status" value="1"/>
</dbReference>
<evidence type="ECO:0000313" key="17">
    <source>
        <dbReference type="EMBL" id="MBC2243229.1"/>
    </source>
</evidence>
<dbReference type="PROSITE" id="PS51000">
    <property type="entry name" value="HTH_DEOR_2"/>
    <property type="match status" value="1"/>
</dbReference>
<evidence type="ECO:0000313" key="29">
    <source>
        <dbReference type="Proteomes" id="UP000547643"/>
    </source>
</evidence>
<dbReference type="SMART" id="SM00420">
    <property type="entry name" value="HTH_DEOR"/>
    <property type="match status" value="1"/>
</dbReference>
<dbReference type="EMBL" id="JAARVG010000007">
    <property type="protein sequence ID" value="MBC1793571.1"/>
    <property type="molecule type" value="Genomic_DNA"/>
</dbReference>
<evidence type="ECO:0000313" key="24">
    <source>
        <dbReference type="Proteomes" id="UP000541735"/>
    </source>
</evidence>
<evidence type="ECO:0000313" key="10">
    <source>
        <dbReference type="EMBL" id="MBC1779054.1"/>
    </source>
</evidence>
<dbReference type="STRING" id="1552123.EP57_04650"/>
<evidence type="ECO:0000313" key="13">
    <source>
        <dbReference type="EMBL" id="MBC2118084.1"/>
    </source>
</evidence>
<evidence type="ECO:0000313" key="18">
    <source>
        <dbReference type="EMBL" id="MBC2311630.1"/>
    </source>
</evidence>
<evidence type="ECO:0000313" key="12">
    <source>
        <dbReference type="EMBL" id="MBC1796110.1"/>
    </source>
</evidence>
<dbReference type="InterPro" id="IPR050313">
    <property type="entry name" value="Carb_Metab_HTH_regulators"/>
</dbReference>
<evidence type="ECO:0000313" key="34">
    <source>
        <dbReference type="Proteomes" id="UP000574104"/>
    </source>
</evidence>
<dbReference type="InterPro" id="IPR037171">
    <property type="entry name" value="NagB/RpiA_transferase-like"/>
</dbReference>
<evidence type="ECO:0000313" key="21">
    <source>
        <dbReference type="Proteomes" id="UP000519573"/>
    </source>
</evidence>
<dbReference type="InterPro" id="IPR014036">
    <property type="entry name" value="DeoR-like_C"/>
</dbReference>
<keyword evidence="1" id="KW-0805">Transcription regulation</keyword>
<dbReference type="EMBL" id="JAARRU010000002">
    <property type="protein sequence ID" value="MBC1565422.1"/>
    <property type="molecule type" value="Genomic_DNA"/>
</dbReference>
<dbReference type="Proteomes" id="UP000529446">
    <property type="component" value="Unassembled WGS sequence"/>
</dbReference>
<comment type="caution">
    <text evidence="4">The sequence shown here is derived from an EMBL/GenBank/DDBJ whole genome shotgun (WGS) entry which is preliminary data.</text>
</comment>
<evidence type="ECO:0000313" key="23">
    <source>
        <dbReference type="Proteomes" id="UP000539064"/>
    </source>
</evidence>
<evidence type="ECO:0000313" key="9">
    <source>
        <dbReference type="EMBL" id="MBC1617222.1"/>
    </source>
</evidence>
<organism evidence="4 20">
    <name type="scientific">Listeria booriae</name>
    <dbReference type="NCBI Taxonomy" id="1552123"/>
    <lineage>
        <taxon>Bacteria</taxon>
        <taxon>Bacillati</taxon>
        <taxon>Bacillota</taxon>
        <taxon>Bacilli</taxon>
        <taxon>Bacillales</taxon>
        <taxon>Listeriaceae</taxon>
        <taxon>Listeria</taxon>
    </lineage>
</organism>
<dbReference type="Gene3D" id="3.40.50.1360">
    <property type="match status" value="1"/>
</dbReference>
<reference evidence="4 20" key="1">
    <citation type="submission" date="2014-05" db="EMBL/GenBank/DDBJ databases">
        <title>Novel Listeriaceae from food processing environments.</title>
        <authorList>
            <person name="den Bakker H.C."/>
        </authorList>
    </citation>
    <scope>NUCLEOTIDE SEQUENCE [LARGE SCALE GENOMIC DNA]</scope>
    <source>
        <strain evidence="4 20">FSL A5-0281</strain>
    </source>
</reference>
<dbReference type="Pfam" id="PF08220">
    <property type="entry name" value="HTH_DeoR"/>
    <property type="match status" value="1"/>
</dbReference>
<dbReference type="Proteomes" id="UP000539064">
    <property type="component" value="Unassembled WGS sequence"/>
</dbReference>
<dbReference type="PRINTS" id="PR00037">
    <property type="entry name" value="HTHLACR"/>
</dbReference>
<dbReference type="AlphaFoldDB" id="A0A099WCK3"/>
<dbReference type="EMBL" id="JAARYH010000004">
    <property type="protein sequence ID" value="MBC2167131.1"/>
    <property type="molecule type" value="Genomic_DNA"/>
</dbReference>
<dbReference type="EMBL" id="JAARPT010000002">
    <property type="protein sequence ID" value="MBC1400953.1"/>
    <property type="molecule type" value="Genomic_DNA"/>
</dbReference>
<evidence type="ECO:0000313" key="6">
    <source>
        <dbReference type="EMBL" id="MBC1400953.1"/>
    </source>
</evidence>
<dbReference type="InterPro" id="IPR036390">
    <property type="entry name" value="WH_DNA-bd_sf"/>
</dbReference>
<evidence type="ECO:0000313" key="31">
    <source>
        <dbReference type="Proteomes" id="UP000550367"/>
    </source>
</evidence>
<dbReference type="EMBL" id="JAAROV010000002">
    <property type="protein sequence ID" value="MBC1316680.1"/>
    <property type="molecule type" value="Genomic_DNA"/>
</dbReference>
<evidence type="ECO:0000313" key="22">
    <source>
        <dbReference type="Proteomes" id="UP000529446"/>
    </source>
</evidence>
<dbReference type="Proteomes" id="UP000547643">
    <property type="component" value="Unassembled WGS sequence"/>
</dbReference>
<dbReference type="EMBL" id="JNFA01000011">
    <property type="protein sequence ID" value="KGL42752.1"/>
    <property type="molecule type" value="Genomic_DNA"/>
</dbReference>
<dbReference type="Proteomes" id="UP000586951">
    <property type="component" value="Unassembled WGS sequence"/>
</dbReference>
<dbReference type="InterPro" id="IPR036388">
    <property type="entry name" value="WH-like_DNA-bd_sf"/>
</dbReference>
<evidence type="ECO:0000313" key="27">
    <source>
        <dbReference type="Proteomes" id="UP000544413"/>
    </source>
</evidence>